<name>A0A1N7G3Y5_9GAMM</name>
<dbReference type="EMBL" id="FTNU01000023">
    <property type="protein sequence ID" value="SIS07330.1"/>
    <property type="molecule type" value="Genomic_DNA"/>
</dbReference>
<dbReference type="STRING" id="34061.B0189_09735"/>
<evidence type="ECO:0008006" key="3">
    <source>
        <dbReference type="Google" id="ProtNLM"/>
    </source>
</evidence>
<keyword evidence="2" id="KW-1185">Reference proteome</keyword>
<accession>A0A1N7G3Y5</accession>
<evidence type="ECO:0000313" key="2">
    <source>
        <dbReference type="Proteomes" id="UP000187495"/>
    </source>
</evidence>
<reference evidence="2" key="1">
    <citation type="submission" date="2017-01" db="EMBL/GenBank/DDBJ databases">
        <authorList>
            <person name="Varghese N."/>
            <person name="Submissions S."/>
        </authorList>
    </citation>
    <scope>NUCLEOTIDE SEQUENCE [LARGE SCALE GENOMIC DNA]</scope>
    <source>
        <strain evidence="2">DSM 21768</strain>
    </source>
</reference>
<gene>
    <name evidence="1" type="ORF">SAMN02745664_12311</name>
</gene>
<evidence type="ECO:0000313" key="1">
    <source>
        <dbReference type="EMBL" id="SIS07330.1"/>
    </source>
</evidence>
<organism evidence="1 2">
    <name type="scientific">Moraxella cuniculi DSM 21768</name>
    <dbReference type="NCBI Taxonomy" id="1122245"/>
    <lineage>
        <taxon>Bacteria</taxon>
        <taxon>Pseudomonadati</taxon>
        <taxon>Pseudomonadota</taxon>
        <taxon>Gammaproteobacteria</taxon>
        <taxon>Moraxellales</taxon>
        <taxon>Moraxellaceae</taxon>
        <taxon>Moraxella</taxon>
    </lineage>
</organism>
<dbReference type="AlphaFoldDB" id="A0A1N7G3Y5"/>
<sequence>MMIALDLPIATEQALIAQAKQHGLSIEDYLLQQLDRLTQRQFGGAESALIAISDDFDAPLDEFEGYQ</sequence>
<dbReference type="Proteomes" id="UP000187495">
    <property type="component" value="Unassembled WGS sequence"/>
</dbReference>
<protein>
    <recommendedName>
        <fullName evidence="3">Antitoxin</fullName>
    </recommendedName>
</protein>
<proteinExistence type="predicted"/>